<dbReference type="InterPro" id="IPR031127">
    <property type="entry name" value="E3_UB_ligase_RBR"/>
</dbReference>
<dbReference type="Pfam" id="PF01485">
    <property type="entry name" value="IBR"/>
    <property type="match status" value="1"/>
</dbReference>
<feature type="region of interest" description="Disordered" evidence="9">
    <location>
        <begin position="1"/>
        <end position="42"/>
    </location>
</feature>
<feature type="compositionally biased region" description="Low complexity" evidence="9">
    <location>
        <begin position="19"/>
        <end position="38"/>
    </location>
</feature>
<dbReference type="OrthoDB" id="10009520at2759"/>
<keyword evidence="5" id="KW-0677">Repeat</keyword>
<dbReference type="PANTHER" id="PTHR11685">
    <property type="entry name" value="RBR FAMILY RING FINGER AND IBR DOMAIN-CONTAINING"/>
    <property type="match status" value="1"/>
</dbReference>
<dbReference type="EMBL" id="NPIC01000003">
    <property type="protein sequence ID" value="RDL37884.1"/>
    <property type="molecule type" value="Genomic_DNA"/>
</dbReference>
<dbReference type="InterPro" id="IPR002867">
    <property type="entry name" value="IBR_dom"/>
</dbReference>
<dbReference type="GeneID" id="43598166"/>
<evidence type="ECO:0000259" key="10">
    <source>
        <dbReference type="PROSITE" id="PS51873"/>
    </source>
</evidence>
<dbReference type="GO" id="GO:0004842">
    <property type="term" value="F:ubiquitin-protein transferase activity"/>
    <property type="evidence" value="ECO:0007669"/>
    <property type="project" value="InterPro"/>
</dbReference>
<evidence type="ECO:0000256" key="7">
    <source>
        <dbReference type="ARBA" id="ARBA00022786"/>
    </source>
</evidence>
<evidence type="ECO:0000313" key="11">
    <source>
        <dbReference type="EMBL" id="RDL37884.1"/>
    </source>
</evidence>
<dbReference type="SUPFAM" id="SSF57850">
    <property type="entry name" value="RING/U-box"/>
    <property type="match status" value="1"/>
</dbReference>
<dbReference type="AlphaFoldDB" id="A0A370TQU4"/>
<keyword evidence="12" id="KW-1185">Reference proteome</keyword>
<name>A0A370TQU4_9HELO</name>
<evidence type="ECO:0000256" key="6">
    <source>
        <dbReference type="ARBA" id="ARBA00022771"/>
    </source>
</evidence>
<sequence length="456" mass="50526">MTVRESLENGDHTLAGLESPTVTRTVPPSTASSGPGTSMLTPDERMVNTCTVCLESVKPDDILYTCTKCTKGEYCATCLKDWFLDACRNEAKMPPKCCKAIPLVSISNLLTIAEIDLYKEKYLEWSTDDRRYCPIRSCSAFIPPSLLLEPSRTPERETQQLESLLPENAQQTTEPPQWVDLQLYIDGWEAPKKPLKPNVACPKCSVMVCTRCRSVSHLGDCPPDDISAHFQEKLRKLNVKRCPKCRAGIRKMVGCSHIECRCGAHFCWECMRPMNVCDGECEDNEDLPYGASDYPTAADDLDGNLTFQEGDGDRFGNEPSGGGIETWLCAHVWFRPIILNPAVSSKQAPLECNRCFRVVTRPEDDKEIQTVLSQGVNATCTVWQCVGGHSACSYCPKASPTRRSVHISRLWTCSCGSETCAICEKEVASTQKALNDEKGWECQCTLVLCGACKNLA</sequence>
<evidence type="ECO:0000256" key="2">
    <source>
        <dbReference type="ARBA" id="ARBA00012251"/>
    </source>
</evidence>
<evidence type="ECO:0000256" key="5">
    <source>
        <dbReference type="ARBA" id="ARBA00022737"/>
    </source>
</evidence>
<feature type="compositionally biased region" description="Basic and acidic residues" evidence="9">
    <location>
        <begin position="1"/>
        <end position="11"/>
    </location>
</feature>
<keyword evidence="6" id="KW-0863">Zinc-finger</keyword>
<dbReference type="GO" id="GO:0016567">
    <property type="term" value="P:protein ubiquitination"/>
    <property type="evidence" value="ECO:0007669"/>
    <property type="project" value="InterPro"/>
</dbReference>
<evidence type="ECO:0000256" key="8">
    <source>
        <dbReference type="ARBA" id="ARBA00022833"/>
    </source>
</evidence>
<dbReference type="EC" id="2.3.2.31" evidence="2"/>
<keyword evidence="3" id="KW-0808">Transferase</keyword>
<accession>A0A370TQU4</accession>
<comment type="caution">
    <text evidence="11">The sequence shown here is derived from an EMBL/GenBank/DDBJ whole genome shotgun (WGS) entry which is preliminary data.</text>
</comment>
<dbReference type="STRING" id="2656787.A0A370TQU4"/>
<keyword evidence="7" id="KW-0833">Ubl conjugation pathway</keyword>
<protein>
    <recommendedName>
        <fullName evidence="2">RBR-type E3 ubiquitin transferase</fullName>
        <ecNumber evidence="2">2.3.2.31</ecNumber>
    </recommendedName>
</protein>
<evidence type="ECO:0000256" key="4">
    <source>
        <dbReference type="ARBA" id="ARBA00022723"/>
    </source>
</evidence>
<reference evidence="11 12" key="1">
    <citation type="journal article" date="2018" name="IMA Fungus">
        <title>IMA Genome-F 9: Draft genome sequence of Annulohypoxylon stygium, Aspergillus mulundensis, Berkeleyomyces basicola (syn. Thielaviopsis basicola), Ceratocystis smalleyi, two Cercospora beticola strains, Coleophoma cylindrospora, Fusarium fracticaudum, Phialophora cf. hyalina, and Morchella septimelata.</title>
        <authorList>
            <person name="Wingfield B.D."/>
            <person name="Bills G.F."/>
            <person name="Dong Y."/>
            <person name="Huang W."/>
            <person name="Nel W.J."/>
            <person name="Swalarsk-Parry B.S."/>
            <person name="Vaghefi N."/>
            <person name="Wilken P.M."/>
            <person name="An Z."/>
            <person name="de Beer Z.W."/>
            <person name="De Vos L."/>
            <person name="Chen L."/>
            <person name="Duong T.A."/>
            <person name="Gao Y."/>
            <person name="Hammerbacher A."/>
            <person name="Kikkert J.R."/>
            <person name="Li Y."/>
            <person name="Li H."/>
            <person name="Li K."/>
            <person name="Li Q."/>
            <person name="Liu X."/>
            <person name="Ma X."/>
            <person name="Naidoo K."/>
            <person name="Pethybridge S.J."/>
            <person name="Sun J."/>
            <person name="Steenkamp E.T."/>
            <person name="van der Nest M.A."/>
            <person name="van Wyk S."/>
            <person name="Wingfield M.J."/>
            <person name="Xiong C."/>
            <person name="Yue Q."/>
            <person name="Zhang X."/>
        </authorList>
    </citation>
    <scope>NUCLEOTIDE SEQUENCE [LARGE SCALE GENOMIC DNA]</scope>
    <source>
        <strain evidence="11 12">BP 5553</strain>
    </source>
</reference>
<dbReference type="Proteomes" id="UP000254866">
    <property type="component" value="Unassembled WGS sequence"/>
</dbReference>
<proteinExistence type="predicted"/>
<evidence type="ECO:0000256" key="1">
    <source>
        <dbReference type="ARBA" id="ARBA00001798"/>
    </source>
</evidence>
<dbReference type="Pfam" id="PF22191">
    <property type="entry name" value="IBR_1"/>
    <property type="match status" value="1"/>
</dbReference>
<keyword evidence="4" id="KW-0479">Metal-binding</keyword>
<dbReference type="GO" id="GO:0008270">
    <property type="term" value="F:zinc ion binding"/>
    <property type="evidence" value="ECO:0007669"/>
    <property type="project" value="UniProtKB-KW"/>
</dbReference>
<dbReference type="Gene3D" id="1.20.120.1750">
    <property type="match status" value="1"/>
</dbReference>
<dbReference type="RefSeq" id="XP_031870540.1">
    <property type="nucleotide sequence ID" value="XM_032013940.1"/>
</dbReference>
<dbReference type="PROSITE" id="PS51873">
    <property type="entry name" value="TRIAD"/>
    <property type="match status" value="1"/>
</dbReference>
<gene>
    <name evidence="11" type="ORF">BP5553_05317</name>
</gene>
<evidence type="ECO:0000256" key="3">
    <source>
        <dbReference type="ARBA" id="ARBA00022679"/>
    </source>
</evidence>
<dbReference type="InterPro" id="IPR044066">
    <property type="entry name" value="TRIAD_supradom"/>
</dbReference>
<evidence type="ECO:0000313" key="12">
    <source>
        <dbReference type="Proteomes" id="UP000254866"/>
    </source>
</evidence>
<feature type="domain" description="RING-type" evidence="10">
    <location>
        <begin position="46"/>
        <end position="287"/>
    </location>
</feature>
<comment type="catalytic activity">
    <reaction evidence="1">
        <text>[E2 ubiquitin-conjugating enzyme]-S-ubiquitinyl-L-cysteine + [acceptor protein]-L-lysine = [E2 ubiquitin-conjugating enzyme]-L-cysteine + [acceptor protein]-N(6)-ubiquitinyl-L-lysine.</text>
        <dbReference type="EC" id="2.3.2.31"/>
    </reaction>
</comment>
<organism evidence="11 12">
    <name type="scientific">Venustampulla echinocandica</name>
    <dbReference type="NCBI Taxonomy" id="2656787"/>
    <lineage>
        <taxon>Eukaryota</taxon>
        <taxon>Fungi</taxon>
        <taxon>Dikarya</taxon>
        <taxon>Ascomycota</taxon>
        <taxon>Pezizomycotina</taxon>
        <taxon>Leotiomycetes</taxon>
        <taxon>Helotiales</taxon>
        <taxon>Pleuroascaceae</taxon>
        <taxon>Venustampulla</taxon>
    </lineage>
</organism>
<evidence type="ECO:0000256" key="9">
    <source>
        <dbReference type="SAM" id="MobiDB-lite"/>
    </source>
</evidence>
<keyword evidence="8" id="KW-0862">Zinc</keyword>